<sequence>MATDELFELSIPPALGIPYAGENSGLTAPSGTRGSGAFFYGLGQCVRALRKEETVYLLLRNGHEAGKVRQGLQMAAKQLIVETEEGEASGGQKAPQVFGPYGFAATVGLWLKTAGEPASALLSPFISTDSFEFTPAEFVDLRERIDRTMRRFARLPQVSRSLDDLNTGFFRHQSLEESRQFITTNLEDYLDRISRLQREYQLLINGHARKLLFERQGELSERRTKIGTIQAELQRLEKVNGRQGRRQLKEAIAEWSAYRERWYGTTTPVNPQLPFPALREELQEELRALHQQRQNLNRELRPASLSLSVVTVAGDAPLAASLRKMGEELSALIREIDEAGLYQLPLGGTDAATAPRQLQLLESVRDRLRNTHRHLHELDDFYARRHFWYAQPARLRRLLAPLRELPPEEWETAFSSWYFERCLQRVDATGEAWLNPATLQKMLEESTAATEIDWDRVHFVLPGEELPQRDGMKAFCFDLTGGGRPEKWAEGHFISLRPLWDDTADHYQLAGRLEAGLLFGQPFLPVSGPDWAEVRTNEAPPGSNGHLCLQVKEGGPWMPLPEWDGIAEGVIRLYLPDEILPEDGQALQARAEEIMTVAPGVRIFHGWSNERITQALLSDGVTVEFLAAVILRAAEAAMAEPYDRDAIVALGREYRTRCGLPDPAPHPLAENLRKLLSERLPDHFFELHQAWRDTFLPLVVLAPSGRKTVLLPDGRLPGRAGEWAEALRQRELRAAGFHCLGLRADRLWMGLSEELDEIVKAIREA</sequence>
<feature type="coiled-coil region" evidence="1">
    <location>
        <begin position="179"/>
        <end position="206"/>
    </location>
</feature>
<protein>
    <submittedName>
        <fullName evidence="2">Uncharacterized protein</fullName>
    </submittedName>
</protein>
<dbReference type="AlphaFoldDB" id="A0A1H9LQQ0"/>
<dbReference type="RefSeq" id="WP_090171778.1">
    <property type="nucleotide sequence ID" value="NZ_FOFB01000025.1"/>
</dbReference>
<name>A0A1H9LQQ0_9BACT</name>
<dbReference type="Proteomes" id="UP000199021">
    <property type="component" value="Unassembled WGS sequence"/>
</dbReference>
<evidence type="ECO:0000256" key="1">
    <source>
        <dbReference type="SAM" id="Coils"/>
    </source>
</evidence>
<accession>A0A1H9LQQ0</accession>
<evidence type="ECO:0000313" key="3">
    <source>
        <dbReference type="Proteomes" id="UP000199021"/>
    </source>
</evidence>
<proteinExistence type="predicted"/>
<dbReference type="EMBL" id="FOFB01000025">
    <property type="protein sequence ID" value="SER13710.1"/>
    <property type="molecule type" value="Genomic_DNA"/>
</dbReference>
<keyword evidence="3" id="KW-1185">Reference proteome</keyword>
<reference evidence="3" key="1">
    <citation type="submission" date="2016-10" db="EMBL/GenBank/DDBJ databases">
        <authorList>
            <person name="Varghese N."/>
            <person name="Submissions S."/>
        </authorList>
    </citation>
    <scope>NUCLEOTIDE SEQUENCE [LARGE SCALE GENOMIC DNA]</scope>
    <source>
        <strain evidence="3">DSM 24740</strain>
    </source>
</reference>
<evidence type="ECO:0000313" key="2">
    <source>
        <dbReference type="EMBL" id="SER13710.1"/>
    </source>
</evidence>
<keyword evidence="1" id="KW-0175">Coiled coil</keyword>
<gene>
    <name evidence="2" type="ORF">SAMN05444359_12528</name>
</gene>
<dbReference type="OrthoDB" id="9757917at2"/>
<organism evidence="2 3">
    <name type="scientific">Neolewinella agarilytica</name>
    <dbReference type="NCBI Taxonomy" id="478744"/>
    <lineage>
        <taxon>Bacteria</taxon>
        <taxon>Pseudomonadati</taxon>
        <taxon>Bacteroidota</taxon>
        <taxon>Saprospiria</taxon>
        <taxon>Saprospirales</taxon>
        <taxon>Lewinellaceae</taxon>
        <taxon>Neolewinella</taxon>
    </lineage>
</organism>
<dbReference type="InParanoid" id="A0A1H9LQQ0"/>